<organism evidence="1">
    <name type="scientific">virus sp. ctrcb4</name>
    <dbReference type="NCBI Taxonomy" id="2825824"/>
    <lineage>
        <taxon>Viruses</taxon>
    </lineage>
</organism>
<name>A0A8S5RP47_9VIRU</name>
<reference evidence="1" key="1">
    <citation type="journal article" date="2021" name="Proc. Natl. Acad. Sci. U.S.A.">
        <title>A Catalog of Tens of Thousands of Viruses from Human Metagenomes Reveals Hidden Associations with Chronic Diseases.</title>
        <authorList>
            <person name="Tisza M.J."/>
            <person name="Buck C.B."/>
        </authorList>
    </citation>
    <scope>NUCLEOTIDE SEQUENCE</scope>
    <source>
        <strain evidence="1">Ctrcb4</strain>
    </source>
</reference>
<accession>A0A8S5RP47</accession>
<dbReference type="EMBL" id="BK059132">
    <property type="protein sequence ID" value="DAE33103.1"/>
    <property type="molecule type" value="Genomic_DNA"/>
</dbReference>
<proteinExistence type="predicted"/>
<sequence>MSIFTPVNNLSSLDSIKLKIYSVEANDTKNGFKKGTCVLDYNKDLNL</sequence>
<evidence type="ECO:0000313" key="1">
    <source>
        <dbReference type="EMBL" id="DAE33103.1"/>
    </source>
</evidence>
<protein>
    <submittedName>
        <fullName evidence="1">Uncharacterized protein</fullName>
    </submittedName>
</protein>